<protein>
    <submittedName>
        <fullName evidence="1">MYND-type domain-containing protein</fullName>
    </submittedName>
</protein>
<dbReference type="EMBL" id="JACAZE010000004">
    <property type="protein sequence ID" value="KAF7318653.1"/>
    <property type="molecule type" value="Genomic_DNA"/>
</dbReference>
<accession>A0A8H6TJ36</accession>
<dbReference type="Proteomes" id="UP000613580">
    <property type="component" value="Unassembled WGS sequence"/>
</dbReference>
<reference evidence="1" key="1">
    <citation type="submission" date="2020-05" db="EMBL/GenBank/DDBJ databases">
        <title>Mycena genomes resolve the evolution of fungal bioluminescence.</title>
        <authorList>
            <person name="Tsai I.J."/>
        </authorList>
    </citation>
    <scope>NUCLEOTIDE SEQUENCE</scope>
    <source>
        <strain evidence="1">110903Hualien_Pintung</strain>
    </source>
</reference>
<evidence type="ECO:0000313" key="2">
    <source>
        <dbReference type="Proteomes" id="UP000613580"/>
    </source>
</evidence>
<sequence>MADEPTRILQQSRLKSINGQIVSLEQQLQALRAEQSELLFAMDPAYTIVPTEIILHIFSLAIGFPQLGRRHGYRETGPLLLKAVCRDWHALVCNAPELWSRLHIVQSRTSSKSNKFFSRLRAYLARSGQRPLDLRITFGSSWGVEEMMAVLEGYLSRIQTLHLERTMDGFVMDQLQNHLPAVQRLRVSRNGVPGHQPWRVLATLSGLTHAEIDTPRIDTLQLPWKQLTYLCLVVESRAASHLVHVLGAASALETLAMIDEGGAHHVLGALAQAESRRAFLPGLQHLVVRHSASQSHGGAWGHKITVLQDLMQERFTDIRVPGVKKLQSLRIVLSRYNRDRRGWAALDLPSPENELQLVRDALDQFKTQGLALEIGLIVEPLELNPHDEDRSSGEWGADYYIHRAMSPY</sequence>
<organism evidence="1 2">
    <name type="scientific">Mycena chlorophos</name>
    <name type="common">Agaric fungus</name>
    <name type="synonym">Agaricus chlorophos</name>
    <dbReference type="NCBI Taxonomy" id="658473"/>
    <lineage>
        <taxon>Eukaryota</taxon>
        <taxon>Fungi</taxon>
        <taxon>Dikarya</taxon>
        <taxon>Basidiomycota</taxon>
        <taxon>Agaricomycotina</taxon>
        <taxon>Agaricomycetes</taxon>
        <taxon>Agaricomycetidae</taxon>
        <taxon>Agaricales</taxon>
        <taxon>Marasmiineae</taxon>
        <taxon>Mycenaceae</taxon>
        <taxon>Mycena</taxon>
    </lineage>
</organism>
<proteinExistence type="predicted"/>
<dbReference type="AlphaFoldDB" id="A0A8H6TJ36"/>
<dbReference type="OrthoDB" id="3056769at2759"/>
<gene>
    <name evidence="1" type="ORF">HMN09_00376900</name>
</gene>
<evidence type="ECO:0000313" key="1">
    <source>
        <dbReference type="EMBL" id="KAF7318653.1"/>
    </source>
</evidence>
<keyword evidence="2" id="KW-1185">Reference proteome</keyword>
<comment type="caution">
    <text evidence="1">The sequence shown here is derived from an EMBL/GenBank/DDBJ whole genome shotgun (WGS) entry which is preliminary data.</text>
</comment>
<name>A0A8H6TJ36_MYCCL</name>